<evidence type="ECO:0000313" key="8">
    <source>
        <dbReference type="Proteomes" id="UP001153069"/>
    </source>
</evidence>
<evidence type="ECO:0000256" key="5">
    <source>
        <dbReference type="SAM" id="MobiDB-lite"/>
    </source>
</evidence>
<feature type="region of interest" description="Disordered" evidence="5">
    <location>
        <begin position="389"/>
        <end position="440"/>
    </location>
</feature>
<organism evidence="7 8">
    <name type="scientific">Seminavis robusta</name>
    <dbReference type="NCBI Taxonomy" id="568900"/>
    <lineage>
        <taxon>Eukaryota</taxon>
        <taxon>Sar</taxon>
        <taxon>Stramenopiles</taxon>
        <taxon>Ochrophyta</taxon>
        <taxon>Bacillariophyta</taxon>
        <taxon>Bacillariophyceae</taxon>
        <taxon>Bacillariophycidae</taxon>
        <taxon>Naviculales</taxon>
        <taxon>Naviculaceae</taxon>
        <taxon>Seminavis</taxon>
    </lineage>
</organism>
<dbReference type="PANTHER" id="PTHR19211:SF117">
    <property type="entry name" value="ATP-BINDING CASSETTE SUB-FAMILY F MEMBER 3"/>
    <property type="match status" value="1"/>
</dbReference>
<dbReference type="GO" id="GO:0016887">
    <property type="term" value="F:ATP hydrolysis activity"/>
    <property type="evidence" value="ECO:0007669"/>
    <property type="project" value="InterPro"/>
</dbReference>
<keyword evidence="1" id="KW-0677">Repeat</keyword>
<evidence type="ECO:0000259" key="6">
    <source>
        <dbReference type="PROSITE" id="PS50893"/>
    </source>
</evidence>
<dbReference type="InterPro" id="IPR003593">
    <property type="entry name" value="AAA+_ATPase"/>
</dbReference>
<evidence type="ECO:0000256" key="3">
    <source>
        <dbReference type="ARBA" id="ARBA00022840"/>
    </source>
</evidence>
<dbReference type="Pfam" id="PF00005">
    <property type="entry name" value="ABC_tran"/>
    <property type="match status" value="2"/>
</dbReference>
<reference evidence="7" key="1">
    <citation type="submission" date="2020-06" db="EMBL/GenBank/DDBJ databases">
        <authorList>
            <consortium name="Plant Systems Biology data submission"/>
        </authorList>
    </citation>
    <scope>NUCLEOTIDE SEQUENCE</scope>
    <source>
        <strain evidence="7">D6</strain>
    </source>
</reference>
<evidence type="ECO:0000256" key="2">
    <source>
        <dbReference type="ARBA" id="ARBA00022741"/>
    </source>
</evidence>
<proteinExistence type="predicted"/>
<dbReference type="EMBL" id="CAICTM010000401">
    <property type="protein sequence ID" value="CAB9509722.1"/>
    <property type="molecule type" value="Genomic_DNA"/>
</dbReference>
<dbReference type="InterPro" id="IPR003439">
    <property type="entry name" value="ABC_transporter-like_ATP-bd"/>
</dbReference>
<dbReference type="PROSITE" id="PS50893">
    <property type="entry name" value="ABC_TRANSPORTER_2"/>
    <property type="match status" value="1"/>
</dbReference>
<dbReference type="SUPFAM" id="SSF52540">
    <property type="entry name" value="P-loop containing nucleoside triphosphate hydrolases"/>
    <property type="match status" value="2"/>
</dbReference>
<keyword evidence="2" id="KW-0547">Nucleotide-binding</keyword>
<protein>
    <submittedName>
        <fullName evidence="7">Uncharacterized ABC transporter ATP-binding protein YbiT</fullName>
    </submittedName>
</protein>
<dbReference type="InterPro" id="IPR050611">
    <property type="entry name" value="ABCF"/>
</dbReference>
<gene>
    <name evidence="7" type="ORF">SEMRO_402_G135510.1</name>
</gene>
<dbReference type="SMART" id="SM00382">
    <property type="entry name" value="AAA"/>
    <property type="match status" value="1"/>
</dbReference>
<dbReference type="InterPro" id="IPR027417">
    <property type="entry name" value="P-loop_NTPase"/>
</dbReference>
<dbReference type="OrthoDB" id="2110130at2759"/>
<dbReference type="AlphaFoldDB" id="A0A9N8DW46"/>
<dbReference type="Gene3D" id="3.40.50.300">
    <property type="entry name" value="P-loop containing nucleotide triphosphate hydrolases"/>
    <property type="match status" value="2"/>
</dbReference>
<keyword evidence="4" id="KW-0175">Coiled coil</keyword>
<comment type="caution">
    <text evidence="7">The sequence shown here is derived from an EMBL/GenBank/DDBJ whole genome shotgun (WGS) entry which is preliminary data.</text>
</comment>
<feature type="domain" description="ABC transporter" evidence="6">
    <location>
        <begin position="79"/>
        <end position="365"/>
    </location>
</feature>
<keyword evidence="8" id="KW-1185">Reference proteome</keyword>
<accession>A0A9N8DW46</accession>
<evidence type="ECO:0000256" key="4">
    <source>
        <dbReference type="SAM" id="Coils"/>
    </source>
</evidence>
<sequence length="619" mass="68582">MPAVVETSSGGPLDGIVQQQLVSLDDTDAYASVWSDLLTNAGTTKPTEAFLWGGRGQGGRGLARRTYQPRDIVVDDVRLEFVGIQDSQTKQTQLPSKLLLEGATLKLLPGQVYALVGRNGVGKSTLLRRIQAGKIPGFPTHVATLYIPQELPMPSDEECSALQLVQDQFALFSKATCTSLQHQMELLEKELDELQDDEQKMEELCEEISEIQDAMDQANQYGEDAHTTTSLVQLAKESLAFFDIDEELSAHIPYNRLSPGRRKKVALAVAVLCASAVSPSQQFLLCLDEPTNHLDVAGLIKLRQFLLSGQDEKNRTVLLVSHDTDLLNDVATNTIIFSHRQKTLAYYTGNYRDYLKQSSMQELHLLRQQVSLDKKRNHLIQNIQHIKDQPAPRRGGNRKKAKMISAQRKKLDRQGVEKNEKGHRRTQQQAGTGIKAGSINGIDASTRKDLSTSELLQLAEASVRPPPDKAVQFVFRDTGCAWDEPLIMAMDVGHGYGAVQPDDNTPPAPNKDEFVITKKPGYLFDCVDLCINEGRKYCLLGANASGKSVLLKILAKQEDPLEGTVHHAHNVQIGYFGQETMDQLIKDATTVPGTALEYLSKRFQRKASKISEDFLLTLA</sequence>
<dbReference type="PANTHER" id="PTHR19211">
    <property type="entry name" value="ATP-BINDING TRANSPORT PROTEIN-RELATED"/>
    <property type="match status" value="1"/>
</dbReference>
<dbReference type="GO" id="GO:0005524">
    <property type="term" value="F:ATP binding"/>
    <property type="evidence" value="ECO:0007669"/>
    <property type="project" value="UniProtKB-KW"/>
</dbReference>
<keyword evidence="3 7" id="KW-0067">ATP-binding</keyword>
<name>A0A9N8DW46_9STRA</name>
<evidence type="ECO:0000256" key="1">
    <source>
        <dbReference type="ARBA" id="ARBA00022737"/>
    </source>
</evidence>
<evidence type="ECO:0000313" key="7">
    <source>
        <dbReference type="EMBL" id="CAB9509722.1"/>
    </source>
</evidence>
<dbReference type="Proteomes" id="UP001153069">
    <property type="component" value="Unassembled WGS sequence"/>
</dbReference>
<feature type="compositionally biased region" description="Basic residues" evidence="5">
    <location>
        <begin position="395"/>
        <end position="411"/>
    </location>
</feature>
<feature type="coiled-coil region" evidence="4">
    <location>
        <begin position="177"/>
        <end position="221"/>
    </location>
</feature>